<keyword evidence="1" id="KW-0732">Signal</keyword>
<dbReference type="GeneID" id="139353048"/>
<feature type="signal peptide" evidence="1">
    <location>
        <begin position="1"/>
        <end position="22"/>
    </location>
</feature>
<keyword evidence="2" id="KW-1185">Reference proteome</keyword>
<accession>A0ABM4TQP1</accession>
<organism evidence="2 3">
    <name type="scientific">Drosophila suzukii</name>
    <name type="common">Spotted-wing drosophila fruit fly</name>
    <dbReference type="NCBI Taxonomy" id="28584"/>
    <lineage>
        <taxon>Eukaryota</taxon>
        <taxon>Metazoa</taxon>
        <taxon>Ecdysozoa</taxon>
        <taxon>Arthropoda</taxon>
        <taxon>Hexapoda</taxon>
        <taxon>Insecta</taxon>
        <taxon>Pterygota</taxon>
        <taxon>Neoptera</taxon>
        <taxon>Endopterygota</taxon>
        <taxon>Diptera</taxon>
        <taxon>Brachycera</taxon>
        <taxon>Muscomorpha</taxon>
        <taxon>Ephydroidea</taxon>
        <taxon>Drosophilidae</taxon>
        <taxon>Drosophila</taxon>
        <taxon>Sophophora</taxon>
    </lineage>
</organism>
<sequence>MNYIPFFIVVVLILAISHQGQSEETPLIDFFQKMEELAHKMAKQGLEVVKPIAGAMKG</sequence>
<reference evidence="3" key="1">
    <citation type="submission" date="2025-08" db="UniProtKB">
        <authorList>
            <consortium name="RefSeq"/>
        </authorList>
    </citation>
    <scope>IDENTIFICATION</scope>
</reference>
<evidence type="ECO:0000256" key="1">
    <source>
        <dbReference type="SAM" id="SignalP"/>
    </source>
</evidence>
<name>A0ABM4TQP1_DROSZ</name>
<dbReference type="Proteomes" id="UP001652628">
    <property type="component" value="Chromosome 3"/>
</dbReference>
<proteinExistence type="predicted"/>
<dbReference type="RefSeq" id="XP_070852294.1">
    <property type="nucleotide sequence ID" value="XM_070996193.1"/>
</dbReference>
<protein>
    <submittedName>
        <fullName evidence="3">Andropin-like</fullName>
    </submittedName>
</protein>
<evidence type="ECO:0000313" key="3">
    <source>
        <dbReference type="RefSeq" id="XP_070852294.1"/>
    </source>
</evidence>
<feature type="chain" id="PRO_5045665615" evidence="1">
    <location>
        <begin position="23"/>
        <end position="58"/>
    </location>
</feature>
<gene>
    <name evidence="3" type="primary">LOC139353048</name>
</gene>
<evidence type="ECO:0000313" key="2">
    <source>
        <dbReference type="Proteomes" id="UP001652628"/>
    </source>
</evidence>